<keyword evidence="8" id="KW-1133">Transmembrane helix</keyword>
<evidence type="ECO:0000256" key="10">
    <source>
        <dbReference type="ARBA" id="ARBA00023136"/>
    </source>
</evidence>
<dbReference type="SMART" id="SM00235">
    <property type="entry name" value="ZnMc"/>
    <property type="match status" value="1"/>
</dbReference>
<dbReference type="GO" id="GO:0006508">
    <property type="term" value="P:proteolysis"/>
    <property type="evidence" value="ECO:0007669"/>
    <property type="project" value="UniProtKB-KW"/>
</dbReference>
<feature type="signal peptide" evidence="15">
    <location>
        <begin position="1"/>
        <end position="23"/>
    </location>
</feature>
<keyword evidence="10" id="KW-0472">Membrane</keyword>
<dbReference type="SMART" id="SM00209">
    <property type="entry name" value="TSP1"/>
    <property type="match status" value="2"/>
</dbReference>
<evidence type="ECO:0000256" key="1">
    <source>
        <dbReference type="ARBA" id="ARBA00004167"/>
    </source>
</evidence>
<protein>
    <recommendedName>
        <fullName evidence="15">Metalloendopeptidase</fullName>
        <ecNumber evidence="15">3.4.24.-</ecNumber>
    </recommendedName>
</protein>
<dbReference type="Gene3D" id="3.10.100.10">
    <property type="entry name" value="Mannose-Binding Protein A, subunit A"/>
    <property type="match status" value="1"/>
</dbReference>
<dbReference type="GO" id="GO:0004222">
    <property type="term" value="F:metalloendopeptidase activity"/>
    <property type="evidence" value="ECO:0007669"/>
    <property type="project" value="UniProtKB-UniRule"/>
</dbReference>
<dbReference type="SUPFAM" id="SSF56436">
    <property type="entry name" value="C-type lectin-like"/>
    <property type="match status" value="1"/>
</dbReference>
<keyword evidence="4 14" id="KW-0479">Metal-binding</keyword>
<gene>
    <name evidence="19" type="ORF">P5673_009674</name>
</gene>
<dbReference type="PRINTS" id="PR01705">
    <property type="entry name" value="TSP1REPEAT"/>
</dbReference>
<dbReference type="Pfam" id="PF00431">
    <property type="entry name" value="CUB"/>
    <property type="match status" value="2"/>
</dbReference>
<keyword evidence="3" id="KW-0812">Transmembrane</keyword>
<evidence type="ECO:0000256" key="13">
    <source>
        <dbReference type="PROSITE-ProRule" id="PRU00059"/>
    </source>
</evidence>
<feature type="domain" description="Peptidase M12A" evidence="18">
    <location>
        <begin position="73"/>
        <end position="267"/>
    </location>
</feature>
<feature type="domain" description="C-type lectin" evidence="17">
    <location>
        <begin position="884"/>
        <end position="1001"/>
    </location>
</feature>
<feature type="binding site" evidence="14">
    <location>
        <position position="169"/>
    </location>
    <ligand>
        <name>Zn(2+)</name>
        <dbReference type="ChEBI" id="CHEBI:29105"/>
        <note>catalytic</note>
    </ligand>
</feature>
<dbReference type="SUPFAM" id="SSF82895">
    <property type="entry name" value="TSP-1 type 1 repeat"/>
    <property type="match status" value="2"/>
</dbReference>
<dbReference type="GO" id="GO:0008270">
    <property type="term" value="F:zinc ion binding"/>
    <property type="evidence" value="ECO:0007669"/>
    <property type="project" value="UniProtKB-UniRule"/>
</dbReference>
<dbReference type="PRINTS" id="PR00480">
    <property type="entry name" value="ASTACIN"/>
</dbReference>
<dbReference type="Gene3D" id="3.40.390.10">
    <property type="entry name" value="Collagenase (Catalytic Domain)"/>
    <property type="match status" value="1"/>
</dbReference>
<organism evidence="19 20">
    <name type="scientific">Acropora cervicornis</name>
    <name type="common">Staghorn coral</name>
    <dbReference type="NCBI Taxonomy" id="6130"/>
    <lineage>
        <taxon>Eukaryota</taxon>
        <taxon>Metazoa</taxon>
        <taxon>Cnidaria</taxon>
        <taxon>Anthozoa</taxon>
        <taxon>Hexacorallia</taxon>
        <taxon>Scleractinia</taxon>
        <taxon>Astrocoeniina</taxon>
        <taxon>Acroporidae</taxon>
        <taxon>Acropora</taxon>
    </lineage>
</organism>
<keyword evidence="9 14" id="KW-0482">Metalloprotease</keyword>
<dbReference type="InterPro" id="IPR035914">
    <property type="entry name" value="Sperma_CUB_dom_sf"/>
</dbReference>
<keyword evidence="20" id="KW-1185">Reference proteome</keyword>
<dbReference type="CDD" id="cd04280">
    <property type="entry name" value="ZnMc_astacin_like"/>
    <property type="match status" value="1"/>
</dbReference>
<dbReference type="PROSITE" id="PS50092">
    <property type="entry name" value="TSP1"/>
    <property type="match status" value="2"/>
</dbReference>
<keyword evidence="12" id="KW-0325">Glycoprotein</keyword>
<feature type="binding site" evidence="14">
    <location>
        <position position="165"/>
    </location>
    <ligand>
        <name>Zn(2+)</name>
        <dbReference type="ChEBI" id="CHEBI:29105"/>
        <note>catalytic</note>
    </ligand>
</feature>
<dbReference type="SMART" id="SM00042">
    <property type="entry name" value="CUB"/>
    <property type="match status" value="2"/>
</dbReference>
<feature type="chain" id="PRO_5041780558" description="Metalloendopeptidase" evidence="15">
    <location>
        <begin position="24"/>
        <end position="1021"/>
    </location>
</feature>
<keyword evidence="6 14" id="KW-0378">Hydrolase</keyword>
<keyword evidence="11" id="KW-1015">Disulfide bond</keyword>
<dbReference type="InterPro" id="IPR000859">
    <property type="entry name" value="CUB_dom"/>
</dbReference>
<dbReference type="Pfam" id="PF00059">
    <property type="entry name" value="Lectin_C"/>
    <property type="match status" value="1"/>
</dbReference>
<feature type="active site" evidence="14">
    <location>
        <position position="166"/>
    </location>
</feature>
<dbReference type="AlphaFoldDB" id="A0AAD9V9G5"/>
<dbReference type="InterPro" id="IPR034035">
    <property type="entry name" value="Astacin-like_dom"/>
</dbReference>
<comment type="cofactor">
    <cofactor evidence="14 15">
        <name>Zn(2+)</name>
        <dbReference type="ChEBI" id="CHEBI:29105"/>
    </cofactor>
    <text evidence="14 15">Binds 1 zinc ion per subunit.</text>
</comment>
<dbReference type="InterPro" id="IPR018378">
    <property type="entry name" value="C-type_lectin_CS"/>
</dbReference>
<dbReference type="PROSITE" id="PS50041">
    <property type="entry name" value="C_TYPE_LECTIN_2"/>
    <property type="match status" value="1"/>
</dbReference>
<dbReference type="InterPro" id="IPR001506">
    <property type="entry name" value="Peptidase_M12A"/>
</dbReference>
<dbReference type="Gene3D" id="2.20.100.10">
    <property type="entry name" value="Thrombospondin type-1 (TSP1) repeat"/>
    <property type="match status" value="2"/>
</dbReference>
<feature type="domain" description="CUB" evidence="16">
    <location>
        <begin position="663"/>
        <end position="775"/>
    </location>
</feature>
<dbReference type="PROSITE" id="PS00615">
    <property type="entry name" value="C_TYPE_LECTIN_1"/>
    <property type="match status" value="1"/>
</dbReference>
<evidence type="ECO:0000256" key="5">
    <source>
        <dbReference type="ARBA" id="ARBA00022737"/>
    </source>
</evidence>
<evidence type="ECO:0000313" key="19">
    <source>
        <dbReference type="EMBL" id="KAK2566208.1"/>
    </source>
</evidence>
<dbReference type="SMART" id="SM00034">
    <property type="entry name" value="CLECT"/>
    <property type="match status" value="1"/>
</dbReference>
<dbReference type="GO" id="GO:0016020">
    <property type="term" value="C:membrane"/>
    <property type="evidence" value="ECO:0007669"/>
    <property type="project" value="UniProtKB-SubCell"/>
</dbReference>
<dbReference type="PROSITE" id="PS51864">
    <property type="entry name" value="ASTACIN"/>
    <property type="match status" value="1"/>
</dbReference>
<dbReference type="InterPro" id="IPR001304">
    <property type="entry name" value="C-type_lectin-like"/>
</dbReference>
<dbReference type="EMBL" id="JARQWQ010000017">
    <property type="protein sequence ID" value="KAK2566208.1"/>
    <property type="molecule type" value="Genomic_DNA"/>
</dbReference>
<reference evidence="19" key="1">
    <citation type="journal article" date="2023" name="G3 (Bethesda)">
        <title>Whole genome assembly and annotation of the endangered Caribbean coral Acropora cervicornis.</title>
        <authorList>
            <person name="Selwyn J.D."/>
            <person name="Vollmer S.V."/>
        </authorList>
    </citation>
    <scope>NUCLEOTIDE SEQUENCE</scope>
    <source>
        <strain evidence="19">K2</strain>
    </source>
</reference>
<dbReference type="Proteomes" id="UP001249851">
    <property type="component" value="Unassembled WGS sequence"/>
</dbReference>
<reference evidence="19" key="2">
    <citation type="journal article" date="2023" name="Science">
        <title>Genomic signatures of disease resistance in endangered staghorn corals.</title>
        <authorList>
            <person name="Vollmer S.V."/>
            <person name="Selwyn J.D."/>
            <person name="Despard B.A."/>
            <person name="Roesel C.L."/>
        </authorList>
    </citation>
    <scope>NUCLEOTIDE SEQUENCE</scope>
    <source>
        <strain evidence="19">K2</strain>
    </source>
</reference>
<feature type="domain" description="CUB" evidence="16">
    <location>
        <begin position="789"/>
        <end position="866"/>
    </location>
</feature>
<dbReference type="SUPFAM" id="SSF55486">
    <property type="entry name" value="Metalloproteases ('zincins'), catalytic domain"/>
    <property type="match status" value="1"/>
</dbReference>
<comment type="subcellular location">
    <subcellularLocation>
        <location evidence="1">Membrane</location>
        <topology evidence="1">Single-pass membrane protein</topology>
    </subcellularLocation>
</comment>
<evidence type="ECO:0000256" key="4">
    <source>
        <dbReference type="ARBA" id="ARBA00022723"/>
    </source>
</evidence>
<dbReference type="InterPro" id="IPR024079">
    <property type="entry name" value="MetalloPept_cat_dom_sf"/>
</dbReference>
<dbReference type="Pfam" id="PF01400">
    <property type="entry name" value="Astacin"/>
    <property type="match status" value="1"/>
</dbReference>
<evidence type="ECO:0000256" key="6">
    <source>
        <dbReference type="ARBA" id="ARBA00022801"/>
    </source>
</evidence>
<evidence type="ECO:0000313" key="20">
    <source>
        <dbReference type="Proteomes" id="UP001249851"/>
    </source>
</evidence>
<evidence type="ECO:0000256" key="9">
    <source>
        <dbReference type="ARBA" id="ARBA00023049"/>
    </source>
</evidence>
<comment type="caution">
    <text evidence="13">Lacks conserved residue(s) required for the propagation of feature annotation.</text>
</comment>
<feature type="binding site" evidence="14">
    <location>
        <position position="175"/>
    </location>
    <ligand>
        <name>Zn(2+)</name>
        <dbReference type="ChEBI" id="CHEBI:29105"/>
        <note>catalytic</note>
    </ligand>
</feature>
<evidence type="ECO:0000256" key="8">
    <source>
        <dbReference type="ARBA" id="ARBA00022989"/>
    </source>
</evidence>
<comment type="caution">
    <text evidence="19">The sequence shown here is derived from an EMBL/GenBank/DDBJ whole genome shotgun (WGS) entry which is preliminary data.</text>
</comment>
<evidence type="ECO:0000259" key="16">
    <source>
        <dbReference type="PROSITE" id="PS01180"/>
    </source>
</evidence>
<evidence type="ECO:0000256" key="12">
    <source>
        <dbReference type="ARBA" id="ARBA00023180"/>
    </source>
</evidence>
<evidence type="ECO:0000256" key="3">
    <source>
        <dbReference type="ARBA" id="ARBA00022692"/>
    </source>
</evidence>
<dbReference type="SUPFAM" id="SSF49854">
    <property type="entry name" value="Spermadhesin, CUB domain"/>
    <property type="match status" value="2"/>
</dbReference>
<accession>A0AAD9V9G5</accession>
<evidence type="ECO:0000256" key="2">
    <source>
        <dbReference type="ARBA" id="ARBA00022670"/>
    </source>
</evidence>
<dbReference type="Gene3D" id="2.60.120.290">
    <property type="entry name" value="Spermadhesin, CUB domain"/>
    <property type="match status" value="2"/>
</dbReference>
<dbReference type="InterPro" id="IPR000884">
    <property type="entry name" value="TSP1_rpt"/>
</dbReference>
<keyword evidence="7 14" id="KW-0862">Zinc</keyword>
<dbReference type="InterPro" id="IPR036383">
    <property type="entry name" value="TSP1_rpt_sf"/>
</dbReference>
<dbReference type="PANTHER" id="PTHR10127">
    <property type="entry name" value="DISCOIDIN, CUB, EGF, LAMININ , AND ZINC METALLOPROTEASE DOMAIN CONTAINING"/>
    <property type="match status" value="1"/>
</dbReference>
<evidence type="ECO:0000259" key="17">
    <source>
        <dbReference type="PROSITE" id="PS50041"/>
    </source>
</evidence>
<dbReference type="InterPro" id="IPR006026">
    <property type="entry name" value="Peptidase_Metallo"/>
</dbReference>
<keyword evidence="15" id="KW-0732">Signal</keyword>
<keyword evidence="5" id="KW-0677">Repeat</keyword>
<sequence>MEERRSCMMRSLLVASLITTTLTSPVENKHRVAFDEIARVNQQYEKYQNGRQWQVDMKIPRRNIGEKGVAGLAPIRDRNSLWPQGVIPYTISYSIPETNKIRQILKKAMDEWEMNTCIRFEKRVNQSDYVEFYYGEGCNSDVGRVGGRQTTSLGRGCAHHGIVVHELGHLVGFWHEQNRPDRDNYIKINMENIVPRFKFAFDRYSSRKIDSLGVEYDYESIMHYGFKAFSKNGKPTLVPRDPSVKKFGNSRLSPLDIEQANLLYKCPDYPELPGDFVWKNHGPMGENAWCLKIHHPKSRGWHNNYLCYRKDKKNLQLRWSITGPLNGKRCIHIAVPTKPSQEAWNQTYLCWPLDVHYKFKWLTHAPSEEEKNTCMKLTEPRDPTWNDSRYYLCGSKDQRPINGKWAQWKRWSSCSQRCGGGTQTRSRTCTNPQPSFGGSYCKGRSLDRRPCNSHECAEWPTFPDDFSFGLKERPNRDEVCVRLFERWDYFTWNNYLFCTPRDNRQLDMRWMDVEPVKLMEDHDCTLLDVPADSRRSNKRGLWDNNYLCIPKDNGFPYRFVWSHRGRIPNLPCLRWFAKNGRDGWNMTYLCVTDKSSEKGKPKAINGGWSSWEPWNSCSKTCGGGKRHRIRTCDNPKPQYGGKPCVGKAIEGRICNANICPTTCGGMLSGMNGSFTSPNFPKPYPTRVDCEWIIRTKLGQVINLHFEYFDVEGSTLCRYDYVSVHDGRTASSRQIAKFCASVIPVSLQSSSNFMFVKFHSDTRRTYKGFLARWQSTNVRVRTDPRHTTKCGGQITEPNGTLTSPGYPNNYGSNLDCIWVITAPMGHHIKLEFKRFDIDKVGLGCRYDYVEVRDGNSRDSPSLGRHCGTSAVCPKGWVSHVIHGTDKVHCYLVRMNTNTWYMARNDCLKSDSDLLSITDANEQDFVAKHLLAESFMWIGYNDLEREGAWAWSDRTPIRYQNWATGDPNNGGSYRRKDEDCAVLKSNGKWNDYPCTTRFRYICKARASRLRLTPVNGLHNQREG</sequence>
<dbReference type="InterPro" id="IPR016187">
    <property type="entry name" value="CTDL_fold"/>
</dbReference>
<dbReference type="InterPro" id="IPR016186">
    <property type="entry name" value="C-type_lectin-like/link_sf"/>
</dbReference>
<dbReference type="EC" id="3.4.24.-" evidence="15"/>
<dbReference type="PROSITE" id="PS01180">
    <property type="entry name" value="CUB"/>
    <property type="match status" value="2"/>
</dbReference>
<dbReference type="CDD" id="cd00041">
    <property type="entry name" value="CUB"/>
    <property type="match status" value="2"/>
</dbReference>
<keyword evidence="2 14" id="KW-0645">Protease</keyword>
<evidence type="ECO:0000256" key="15">
    <source>
        <dbReference type="RuleBase" id="RU361183"/>
    </source>
</evidence>
<evidence type="ECO:0000256" key="7">
    <source>
        <dbReference type="ARBA" id="ARBA00022833"/>
    </source>
</evidence>
<name>A0AAD9V9G5_ACRCE</name>
<evidence type="ECO:0000256" key="11">
    <source>
        <dbReference type="ARBA" id="ARBA00023157"/>
    </source>
</evidence>
<dbReference type="Pfam" id="PF00090">
    <property type="entry name" value="TSP_1"/>
    <property type="match status" value="2"/>
</dbReference>
<evidence type="ECO:0000256" key="14">
    <source>
        <dbReference type="PROSITE-ProRule" id="PRU01211"/>
    </source>
</evidence>
<dbReference type="PANTHER" id="PTHR10127:SF893">
    <property type="entry name" value="METALLOENDOPEPTIDASE"/>
    <property type="match status" value="1"/>
</dbReference>
<dbReference type="FunFam" id="2.60.120.290:FF:000013">
    <property type="entry name" value="Membrane frizzled-related protein"/>
    <property type="match status" value="2"/>
</dbReference>
<evidence type="ECO:0000259" key="18">
    <source>
        <dbReference type="PROSITE" id="PS51864"/>
    </source>
</evidence>
<dbReference type="FunFam" id="2.20.100.10:FF:000007">
    <property type="entry name" value="Thrombospondin 1"/>
    <property type="match status" value="2"/>
</dbReference>
<proteinExistence type="predicted"/>